<accession>A0A2P7AR13</accession>
<dbReference type="OrthoDB" id="7947581at2"/>
<dbReference type="GO" id="GO:0022857">
    <property type="term" value="F:transmembrane transporter activity"/>
    <property type="evidence" value="ECO:0007669"/>
    <property type="project" value="InterPro"/>
</dbReference>
<keyword evidence="5 8" id="KW-0812">Transmembrane</keyword>
<keyword evidence="4" id="KW-0997">Cell inner membrane</keyword>
<organism evidence="9 10">
    <name type="scientific">Phyllobacterium endophyticum</name>
    <dbReference type="NCBI Taxonomy" id="1149773"/>
    <lineage>
        <taxon>Bacteria</taxon>
        <taxon>Pseudomonadati</taxon>
        <taxon>Pseudomonadota</taxon>
        <taxon>Alphaproteobacteria</taxon>
        <taxon>Hyphomicrobiales</taxon>
        <taxon>Phyllobacteriaceae</taxon>
        <taxon>Phyllobacterium</taxon>
    </lineage>
</organism>
<dbReference type="Pfam" id="PF02653">
    <property type="entry name" value="BPD_transp_2"/>
    <property type="match status" value="1"/>
</dbReference>
<feature type="transmembrane region" description="Helical" evidence="8">
    <location>
        <begin position="95"/>
        <end position="120"/>
    </location>
</feature>
<dbReference type="PANTHER" id="PTHR32196">
    <property type="entry name" value="ABC TRANSPORTER PERMEASE PROTEIN YPHD-RELATED-RELATED"/>
    <property type="match status" value="1"/>
</dbReference>
<dbReference type="AlphaFoldDB" id="A0A2P7AR13"/>
<feature type="transmembrane region" description="Helical" evidence="8">
    <location>
        <begin position="127"/>
        <end position="145"/>
    </location>
</feature>
<name>A0A2P7AR13_9HYPH</name>
<evidence type="ECO:0000256" key="2">
    <source>
        <dbReference type="ARBA" id="ARBA00022448"/>
    </source>
</evidence>
<feature type="transmembrane region" description="Helical" evidence="8">
    <location>
        <begin position="12"/>
        <end position="34"/>
    </location>
</feature>
<sequence>MRKTGGQLIVLVAINCLVLLVGAAISGGSFLSIFNLQSMASQVPEIGLLAIGVMLAMCAGNGGMDLSGIALANLSGVLSAVLVTSVVSGTEHPAAFTFAYIAVAIAIGFLGGLMNGLLIARLNITPILCTLGTQMAFTGLAVVVSDGKAVSVGSPEPLSSIGNGLLFQIPIGFLIFAAAAVLMAGLLKYTPYGFWLMLTGTNPKAALYAGFPKSRVIITTYALSGTLSGLAGVVIAARNVNVKWDYGSSYLLIAILVAVMAGVRPEGGYGRVICVVLAAVALQLLSSVLNFGGLSNFVRDFAWGALLLTFLAVGRYDLVGILFPGNRQRAALMRTPHASKRES</sequence>
<dbReference type="Proteomes" id="UP000241158">
    <property type="component" value="Unassembled WGS sequence"/>
</dbReference>
<dbReference type="InterPro" id="IPR001851">
    <property type="entry name" value="ABC_transp_permease"/>
</dbReference>
<proteinExistence type="predicted"/>
<evidence type="ECO:0000313" key="10">
    <source>
        <dbReference type="Proteomes" id="UP000241158"/>
    </source>
</evidence>
<keyword evidence="6 8" id="KW-1133">Transmembrane helix</keyword>
<comment type="caution">
    <text evidence="9">The sequence shown here is derived from an EMBL/GenBank/DDBJ whole genome shotgun (WGS) entry which is preliminary data.</text>
</comment>
<dbReference type="RefSeq" id="WP_106717416.1">
    <property type="nucleotide sequence ID" value="NZ_JACHXT010000003.1"/>
</dbReference>
<dbReference type="PANTHER" id="PTHR32196:SF21">
    <property type="entry name" value="ABC TRANSPORTER PERMEASE PROTEIN YPHD-RELATED"/>
    <property type="match status" value="1"/>
</dbReference>
<evidence type="ECO:0000256" key="5">
    <source>
        <dbReference type="ARBA" id="ARBA00022692"/>
    </source>
</evidence>
<evidence type="ECO:0000256" key="7">
    <source>
        <dbReference type="ARBA" id="ARBA00023136"/>
    </source>
</evidence>
<feature type="transmembrane region" description="Helical" evidence="8">
    <location>
        <begin position="301"/>
        <end position="323"/>
    </location>
</feature>
<feature type="transmembrane region" description="Helical" evidence="8">
    <location>
        <begin position="216"/>
        <end position="240"/>
    </location>
</feature>
<dbReference type="EMBL" id="PGGN01000003">
    <property type="protein sequence ID" value="PSH56668.1"/>
    <property type="molecule type" value="Genomic_DNA"/>
</dbReference>
<protein>
    <submittedName>
        <fullName evidence="9">Sugar ABC transporter permease</fullName>
    </submittedName>
</protein>
<evidence type="ECO:0000256" key="3">
    <source>
        <dbReference type="ARBA" id="ARBA00022475"/>
    </source>
</evidence>
<evidence type="ECO:0000313" key="9">
    <source>
        <dbReference type="EMBL" id="PSH56668.1"/>
    </source>
</evidence>
<dbReference type="GO" id="GO:0005886">
    <property type="term" value="C:plasma membrane"/>
    <property type="evidence" value="ECO:0007669"/>
    <property type="project" value="UniProtKB-SubCell"/>
</dbReference>
<evidence type="ECO:0000256" key="8">
    <source>
        <dbReference type="SAM" id="Phobius"/>
    </source>
</evidence>
<comment type="subcellular location">
    <subcellularLocation>
        <location evidence="1">Cell membrane</location>
        <topology evidence="1">Multi-pass membrane protein</topology>
    </subcellularLocation>
</comment>
<feature type="transmembrane region" description="Helical" evidence="8">
    <location>
        <begin position="270"/>
        <end position="289"/>
    </location>
</feature>
<feature type="transmembrane region" description="Helical" evidence="8">
    <location>
        <begin position="246"/>
        <end position="263"/>
    </location>
</feature>
<keyword evidence="7 8" id="KW-0472">Membrane</keyword>
<dbReference type="CDD" id="cd06579">
    <property type="entry name" value="TM_PBP1_transp_AraH_like"/>
    <property type="match status" value="1"/>
</dbReference>
<keyword evidence="3" id="KW-1003">Cell membrane</keyword>
<feature type="transmembrane region" description="Helical" evidence="8">
    <location>
        <begin position="46"/>
        <end position="64"/>
    </location>
</feature>
<feature type="transmembrane region" description="Helical" evidence="8">
    <location>
        <begin position="71"/>
        <end position="89"/>
    </location>
</feature>
<evidence type="ECO:0000256" key="1">
    <source>
        <dbReference type="ARBA" id="ARBA00004651"/>
    </source>
</evidence>
<keyword evidence="10" id="KW-1185">Reference proteome</keyword>
<evidence type="ECO:0000256" key="4">
    <source>
        <dbReference type="ARBA" id="ARBA00022519"/>
    </source>
</evidence>
<evidence type="ECO:0000256" key="6">
    <source>
        <dbReference type="ARBA" id="ARBA00022989"/>
    </source>
</evidence>
<gene>
    <name evidence="9" type="ORF">CU100_14995</name>
</gene>
<reference evidence="10" key="1">
    <citation type="submission" date="2017-11" db="EMBL/GenBank/DDBJ databases">
        <authorList>
            <person name="Kuznetsova I."/>
            <person name="Sazanova A."/>
            <person name="Chirak E."/>
            <person name="Safronova V."/>
            <person name="Willems A."/>
        </authorList>
    </citation>
    <scope>NUCLEOTIDE SEQUENCE [LARGE SCALE GENOMIC DNA]</scope>
    <source>
        <strain evidence="10">PEPV15</strain>
    </source>
</reference>
<feature type="transmembrane region" description="Helical" evidence="8">
    <location>
        <begin position="165"/>
        <end position="187"/>
    </location>
</feature>
<keyword evidence="2" id="KW-0813">Transport</keyword>